<sequence length="220" mass="24850">MAKDLEPKYSETTKRADAKATERNPKRTSTAPRSPCRGRNLMLRNSSIISGPAAQPQTFHLGMIAKGQTSRFVEELSSDEDLQSLMKNTGAAKTFDEMPLPPGKVRSATACEEQTKEQYIQQYYLISNIQNRNNAMPEKESKPLPKMNISSAWALLQKVSTLINNLSKSQEEAQLSRNTDSQAIEKLKNKVTSLENELKGVNQDFERRIRQLESVIYRSK</sequence>
<accession>A0A4Z1FUL5</accession>
<feature type="coiled-coil region" evidence="1">
    <location>
        <begin position="177"/>
        <end position="215"/>
    </location>
</feature>
<dbReference type="AlphaFoldDB" id="A0A4Z1FUL5"/>
<keyword evidence="1" id="KW-0175">Coiled coil</keyword>
<feature type="compositionally biased region" description="Basic and acidic residues" evidence="2">
    <location>
        <begin position="1"/>
        <end position="25"/>
    </location>
</feature>
<dbReference type="Proteomes" id="UP000297910">
    <property type="component" value="Unassembled WGS sequence"/>
</dbReference>
<reference evidence="3 4" key="1">
    <citation type="submission" date="2017-12" db="EMBL/GenBank/DDBJ databases">
        <title>Comparative genomics of Botrytis spp.</title>
        <authorList>
            <person name="Valero-Jimenez C.A."/>
            <person name="Tapia P."/>
            <person name="Veloso J."/>
            <person name="Silva-Moreno E."/>
            <person name="Staats M."/>
            <person name="Valdes J.H."/>
            <person name="Van Kan J.A.L."/>
        </authorList>
    </citation>
    <scope>NUCLEOTIDE SEQUENCE [LARGE SCALE GENOMIC DNA]</scope>
    <source>
        <strain evidence="3 4">Bp0003</strain>
    </source>
</reference>
<keyword evidence="4" id="KW-1185">Reference proteome</keyword>
<evidence type="ECO:0000256" key="1">
    <source>
        <dbReference type="SAM" id="Coils"/>
    </source>
</evidence>
<evidence type="ECO:0000313" key="3">
    <source>
        <dbReference type="EMBL" id="TGO28205.1"/>
    </source>
</evidence>
<protein>
    <submittedName>
        <fullName evidence="3">Uncharacterized protein</fullName>
    </submittedName>
</protein>
<evidence type="ECO:0000313" key="4">
    <source>
        <dbReference type="Proteomes" id="UP000297910"/>
    </source>
</evidence>
<name>A0A4Z1FUL5_9HELO</name>
<evidence type="ECO:0000256" key="2">
    <source>
        <dbReference type="SAM" id="MobiDB-lite"/>
    </source>
</evidence>
<comment type="caution">
    <text evidence="3">The sequence shown here is derived from an EMBL/GenBank/DDBJ whole genome shotgun (WGS) entry which is preliminary data.</text>
</comment>
<feature type="region of interest" description="Disordered" evidence="2">
    <location>
        <begin position="1"/>
        <end position="39"/>
    </location>
</feature>
<proteinExistence type="predicted"/>
<organism evidence="3 4">
    <name type="scientific">Botrytis paeoniae</name>
    <dbReference type="NCBI Taxonomy" id="278948"/>
    <lineage>
        <taxon>Eukaryota</taxon>
        <taxon>Fungi</taxon>
        <taxon>Dikarya</taxon>
        <taxon>Ascomycota</taxon>
        <taxon>Pezizomycotina</taxon>
        <taxon>Leotiomycetes</taxon>
        <taxon>Helotiales</taxon>
        <taxon>Sclerotiniaceae</taxon>
        <taxon>Botrytis</taxon>
    </lineage>
</organism>
<dbReference type="EMBL" id="PQXI01000031">
    <property type="protein sequence ID" value="TGO28205.1"/>
    <property type="molecule type" value="Genomic_DNA"/>
</dbReference>
<gene>
    <name evidence="3" type="ORF">BPAE_0031g00720</name>
</gene>